<geneLocation type="plasmid" evidence="7"/>
<evidence type="ECO:0000256" key="2">
    <source>
        <dbReference type="ARBA" id="ARBA00023125"/>
    </source>
</evidence>
<evidence type="ECO:0000256" key="1">
    <source>
        <dbReference type="ARBA" id="ARBA00023015"/>
    </source>
</evidence>
<dbReference type="PROSITE" id="PS50995">
    <property type="entry name" value="HTH_MARR_2"/>
    <property type="match status" value="1"/>
</dbReference>
<dbReference type="SUPFAM" id="SSF46785">
    <property type="entry name" value="Winged helix' DNA-binding domain"/>
    <property type="match status" value="1"/>
</dbReference>
<keyword evidence="1" id="KW-0805">Transcription regulation</keyword>
<dbReference type="Gene3D" id="1.10.10.10">
    <property type="entry name" value="Winged helix-like DNA-binding domain superfamily/Winged helix DNA-binding domain"/>
    <property type="match status" value="1"/>
</dbReference>
<proteinExistence type="predicted"/>
<dbReference type="Proteomes" id="UP000509548">
    <property type="component" value="Plasmid unnamed"/>
</dbReference>
<evidence type="ECO:0000313" key="8">
    <source>
        <dbReference type="Proteomes" id="UP001462961"/>
    </source>
</evidence>
<dbReference type="EMBL" id="JAYLVJ010000007">
    <property type="protein sequence ID" value="MEO1753797.1"/>
    <property type="molecule type" value="Genomic_DNA"/>
</dbReference>
<dbReference type="AlphaFoldDB" id="A0A9Q6SAI8"/>
<evidence type="ECO:0000313" key="5">
    <source>
        <dbReference type="EMBL" id="MEO1753797.1"/>
    </source>
</evidence>
<dbReference type="InterPro" id="IPR023187">
    <property type="entry name" value="Tscrpt_reg_MarR-type_CS"/>
</dbReference>
<dbReference type="InterPro" id="IPR000835">
    <property type="entry name" value="HTH_MarR-typ"/>
</dbReference>
<dbReference type="PANTHER" id="PTHR33164:SF43">
    <property type="entry name" value="HTH-TYPE TRANSCRIPTIONAL REPRESSOR YETL"/>
    <property type="match status" value="1"/>
</dbReference>
<evidence type="ECO:0000313" key="7">
    <source>
        <dbReference type="Proteomes" id="UP000509548"/>
    </source>
</evidence>
<evidence type="ECO:0000259" key="4">
    <source>
        <dbReference type="PROSITE" id="PS50995"/>
    </source>
</evidence>
<dbReference type="Proteomes" id="UP001462961">
    <property type="component" value="Unassembled WGS sequence"/>
</dbReference>
<reference evidence="5 8" key="3">
    <citation type="submission" date="2024-01" db="EMBL/GenBank/DDBJ databases">
        <title>The diversity of rhizobia nodulating Mimosa spp. in eleven states of Brazil covering several biomes is determined by host plant, location, and edaphic factors.</title>
        <authorList>
            <person name="Rouws L."/>
            <person name="Barauna A."/>
            <person name="Beukes C."/>
            <person name="De Faria S.M."/>
            <person name="Gross E."/>
            <person name="Dos Reis Junior F.B."/>
            <person name="Simon M."/>
            <person name="Maluk M."/>
            <person name="Odee D.W."/>
            <person name="Kenicer G."/>
            <person name="Young J.P.W."/>
            <person name="Reis V.M."/>
            <person name="Zilli J."/>
            <person name="James E.K."/>
        </authorList>
    </citation>
    <scope>NUCLEOTIDE SEQUENCE [LARGE SCALE GENOMIC DNA]</scope>
    <source>
        <strain evidence="5 8">JHI1651</strain>
    </source>
</reference>
<geneLocation type="plasmid" evidence="6">
    <name>unnamed</name>
</geneLocation>
<dbReference type="PRINTS" id="PR00598">
    <property type="entry name" value="HTHMARR"/>
</dbReference>
<dbReference type="PANTHER" id="PTHR33164">
    <property type="entry name" value="TRANSCRIPTIONAL REGULATOR, MARR FAMILY"/>
    <property type="match status" value="1"/>
</dbReference>
<dbReference type="InterPro" id="IPR039422">
    <property type="entry name" value="MarR/SlyA-like"/>
</dbReference>
<evidence type="ECO:0000313" key="6">
    <source>
        <dbReference type="EMBL" id="QLB67493.1"/>
    </source>
</evidence>
<dbReference type="InterPro" id="IPR036388">
    <property type="entry name" value="WH-like_DNA-bd_sf"/>
</dbReference>
<dbReference type="Pfam" id="PF01047">
    <property type="entry name" value="MarR"/>
    <property type="match status" value="1"/>
</dbReference>
<dbReference type="GO" id="GO:0006950">
    <property type="term" value="P:response to stress"/>
    <property type="evidence" value="ECO:0007669"/>
    <property type="project" value="TreeGrafter"/>
</dbReference>
<protein>
    <submittedName>
        <fullName evidence="6">MarR family transcriptional regulator</fullName>
    </submittedName>
</protein>
<dbReference type="EMBL" id="CP015960">
    <property type="protein sequence ID" value="QLB67493.1"/>
    <property type="molecule type" value="Genomic_DNA"/>
</dbReference>
<dbReference type="InterPro" id="IPR036390">
    <property type="entry name" value="WH_DNA-bd_sf"/>
</dbReference>
<feature type="domain" description="HTH marR-type" evidence="4">
    <location>
        <begin position="10"/>
        <end position="146"/>
    </location>
</feature>
<sequence length="176" mass="19762">MKKPNPPLIEHDLERAIPYLVARAGSRMGSSFSKVLRDYGLSLSEWRVCASLGHRPHQRLSELVERACVDMSALSRIVDRLIAQGLVLREKSSADGRAVQLSLTAEGARLTRKIVPLAKHFEVTALNCFSQVEIDFLRDLLERLYANAESLEHFTGLPVETSADSNQQPVRSRVRR</sequence>
<keyword evidence="6" id="KW-0614">Plasmid</keyword>
<dbReference type="GO" id="GO:0003677">
    <property type="term" value="F:DNA binding"/>
    <property type="evidence" value="ECO:0007669"/>
    <property type="project" value="UniProtKB-KW"/>
</dbReference>
<evidence type="ECO:0000256" key="3">
    <source>
        <dbReference type="ARBA" id="ARBA00023163"/>
    </source>
</evidence>
<keyword evidence="8" id="KW-1185">Reference proteome</keyword>
<reference evidence="6" key="2">
    <citation type="submission" date="2016-06" db="EMBL/GenBank/DDBJ databases">
        <authorList>
            <person name="Huang P."/>
            <person name="Jiang X."/>
            <person name="Liu X."/>
        </authorList>
    </citation>
    <scope>NUCLEOTIDE SEQUENCE</scope>
    <source>
        <strain evidence="6">852011</strain>
        <plasmid evidence="6">unnamed</plasmid>
    </source>
</reference>
<name>A0A9Q6SAI8_9BURK</name>
<dbReference type="OrthoDB" id="8962745at2"/>
<reference evidence="6 7" key="1">
    <citation type="journal article" date="2014" name="Genome Announc.">
        <title>Draft Genome Sequence of the Haloacid-Degrading Burkholderia caribensis Strain MBA4.</title>
        <authorList>
            <person name="Pan Y."/>
            <person name="Kong K.F."/>
            <person name="Tsang J.S."/>
        </authorList>
    </citation>
    <scope>NUCLEOTIDE SEQUENCE [LARGE SCALE GENOMIC DNA]</scope>
    <source>
        <strain evidence="6 7">852011</strain>
    </source>
</reference>
<dbReference type="RefSeq" id="WP_054931315.1">
    <property type="nucleotide sequence ID" value="NZ_CADFFM010000007.1"/>
</dbReference>
<dbReference type="PROSITE" id="PS01117">
    <property type="entry name" value="HTH_MARR_1"/>
    <property type="match status" value="1"/>
</dbReference>
<dbReference type="GO" id="GO:0003700">
    <property type="term" value="F:DNA-binding transcription factor activity"/>
    <property type="evidence" value="ECO:0007669"/>
    <property type="project" value="InterPro"/>
</dbReference>
<dbReference type="SMART" id="SM00347">
    <property type="entry name" value="HTH_MARR"/>
    <property type="match status" value="1"/>
</dbReference>
<accession>A0A9Q6SAI8</accession>
<gene>
    <name evidence="6" type="ORF">A9O66_34270</name>
    <name evidence="5" type="ORF">VOI32_07670</name>
</gene>
<keyword evidence="3" id="KW-0804">Transcription</keyword>
<keyword evidence="2" id="KW-0238">DNA-binding</keyword>
<organism evidence="6 7">
    <name type="scientific">Paraburkholderia caribensis</name>
    <dbReference type="NCBI Taxonomy" id="75105"/>
    <lineage>
        <taxon>Bacteria</taxon>
        <taxon>Pseudomonadati</taxon>
        <taxon>Pseudomonadota</taxon>
        <taxon>Betaproteobacteria</taxon>
        <taxon>Burkholderiales</taxon>
        <taxon>Burkholderiaceae</taxon>
        <taxon>Paraburkholderia</taxon>
    </lineage>
</organism>